<dbReference type="Pfam" id="PF07524">
    <property type="entry name" value="Bromo_TP"/>
    <property type="match status" value="1"/>
</dbReference>
<dbReference type="GO" id="GO:0005657">
    <property type="term" value="C:replication fork"/>
    <property type="evidence" value="ECO:0007669"/>
    <property type="project" value="InterPro"/>
</dbReference>
<dbReference type="InterPro" id="IPR030547">
    <property type="entry name" value="XRCC2"/>
</dbReference>
<dbReference type="SUPFAM" id="SSF52540">
    <property type="entry name" value="P-loop containing nucleoside triphosphate hydrolases"/>
    <property type="match status" value="1"/>
</dbReference>
<dbReference type="GO" id="GO:0000400">
    <property type="term" value="F:four-way junction DNA binding"/>
    <property type="evidence" value="ECO:0007669"/>
    <property type="project" value="TreeGrafter"/>
</dbReference>
<dbReference type="AlphaFoldDB" id="A0A2T5LZ41"/>
<dbReference type="GO" id="GO:0005815">
    <property type="term" value="C:microtubule organizing center"/>
    <property type="evidence" value="ECO:0007669"/>
    <property type="project" value="TreeGrafter"/>
</dbReference>
<dbReference type="GO" id="GO:0046982">
    <property type="term" value="F:protein heterodimerization activity"/>
    <property type="evidence" value="ECO:0007669"/>
    <property type="project" value="InterPro"/>
</dbReference>
<keyword evidence="4" id="KW-0539">Nucleus</keyword>
<evidence type="ECO:0000256" key="1">
    <source>
        <dbReference type="ARBA" id="ARBA00004123"/>
    </source>
</evidence>
<comment type="caution">
    <text evidence="8">The sequence shown here is derived from an EMBL/GenBank/DDBJ whole genome shotgun (WGS) entry which is preliminary data.</text>
</comment>
<dbReference type="InterPro" id="IPR027417">
    <property type="entry name" value="P-loop_NTPase"/>
</dbReference>
<accession>A0A2T5LZ41</accession>
<dbReference type="Gene3D" id="3.40.50.300">
    <property type="entry name" value="P-loop containing nucleotide triphosphate hydrolases"/>
    <property type="match status" value="1"/>
</dbReference>
<evidence type="ECO:0000256" key="3">
    <source>
        <dbReference type="ARBA" id="ARBA00023163"/>
    </source>
</evidence>
<dbReference type="GO" id="GO:0033063">
    <property type="term" value="C:Rad51B-Rad51C-Rad51D-XRCC2 complex"/>
    <property type="evidence" value="ECO:0007669"/>
    <property type="project" value="InterPro"/>
</dbReference>
<dbReference type="EMBL" id="MSFN02000003">
    <property type="protein sequence ID" value="PTU21555.1"/>
    <property type="molecule type" value="Genomic_DNA"/>
</dbReference>
<dbReference type="PANTHER" id="PTHR46644">
    <property type="entry name" value="DNA REPAIR PROTEIN XRCC2"/>
    <property type="match status" value="1"/>
</dbReference>
<feature type="region of interest" description="Disordered" evidence="5">
    <location>
        <begin position="131"/>
        <end position="176"/>
    </location>
</feature>
<keyword evidence="2" id="KW-0805">Transcription regulation</keyword>
<dbReference type="CDD" id="cd00076">
    <property type="entry name" value="HFD_SF"/>
    <property type="match status" value="1"/>
</dbReference>
<comment type="subcellular location">
    <subcellularLocation>
        <location evidence="1">Nucleus</location>
    </subcellularLocation>
</comment>
<dbReference type="Pfam" id="PF10406">
    <property type="entry name" value="TAF8_C"/>
    <property type="match status" value="1"/>
</dbReference>
<feature type="region of interest" description="Disordered" evidence="5">
    <location>
        <begin position="198"/>
        <end position="220"/>
    </location>
</feature>
<dbReference type="RefSeq" id="XP_040752947.1">
    <property type="nucleotide sequence ID" value="XM_040898356.1"/>
</dbReference>
<feature type="domain" description="Transcription factor TFIID subunit 8 C-terminal" evidence="7">
    <location>
        <begin position="178"/>
        <end position="226"/>
    </location>
</feature>
<keyword evidence="3" id="KW-0804">Transcription</keyword>
<dbReference type="CDD" id="cd08049">
    <property type="entry name" value="TAF8"/>
    <property type="match status" value="1"/>
</dbReference>
<feature type="compositionally biased region" description="Polar residues" evidence="5">
    <location>
        <begin position="11"/>
        <end position="21"/>
    </location>
</feature>
<feature type="compositionally biased region" description="Basic and acidic residues" evidence="5">
    <location>
        <begin position="199"/>
        <end position="220"/>
    </location>
</feature>
<sequence length="865" mass="97741">MLSSEPAVKRPSSSLSEQLAESDTKRVKHLYHHHHRLQNAINPGLLEPAITDDSYVDHMMNRTIGQSLRDCGFDLADPAALDSFRNAAEEYLMKLASYVRISMLSSRRLQPIPQDFEYALKRHSLPVDSLLPHLEPLPKREPAASQLPSPPPEEENFKSLPSLGPQLSGEDDRVRSPYIPAHFPEFPSKHTYRHTPVFTERERDPRKIREQAAEDGRHGEEALRKLARAAYKDNQLGSAGRDKKTWGRRMESLDSMFEKTIKGLSKKAAKNYLAPSTMDIDSGAAPETEAKLARSKGLLGIELPPVINCERDLWRRSAMSGRRRPEEKPGDPKNPPNISRVDGWVRIMPSYYFSRHVHALHLLQLHQPLPGRHAIPSEQSHHWFADYHTRLWDAILWRITGVLHHFQKLALFKLYRTALAKLFLEYRLDVCGERYGAPSMAASFGEKLLQEVHEEGLDELLRDLRALYYENVESTRTGRASQLGVAPIDGLLEIFMPSTVRPPSEQHIIEQSTLHTHSEAPIQPLLYVNPTNPVLEISSTSSAAGKSQLIYYLTALAVLPPKYSGIILGGHAAAVVFIDADGRFDAERLRNIARGIVEDKLRKKPETTPVGDIPGRTVNPTMDQCLEALLLASLQHVHVFRPQSSLALLYTLQSLDTYLLDLSRHVSANRRVHSIIVDSATAFYWQDKLQDEVARTEDIGRPIDELERERREQKSFYLADMYADLVTALKRVQRLFDCAIIYTSTSLAGKSVGKPGAPLDAYNPLDTVLPNMVSFRSSLPPPWGLFPTLRLVVQRDMVRPFPPTMSIRDAQKDAQMRHEVVMQGKFVGSVNGWGREDWPRRVLEGVKRLDGGQFVFQVGRDGVTF</sequence>
<feature type="domain" description="Bromodomain associated" evidence="6">
    <location>
        <begin position="57"/>
        <end position="128"/>
    </location>
</feature>
<dbReference type="PANTHER" id="PTHR46644:SF2">
    <property type="entry name" value="DNA REPAIR PROTEIN XRCC2"/>
    <property type="match status" value="1"/>
</dbReference>
<reference evidence="8 9" key="1">
    <citation type="journal article" date="2018" name="Proc. Natl. Acad. Sci. U.S.A.">
        <title>Linking secondary metabolites to gene clusters through genome sequencing of six diverse Aspergillus species.</title>
        <authorList>
            <person name="Kaerboelling I."/>
            <person name="Vesth T.C."/>
            <person name="Frisvad J.C."/>
            <person name="Nybo J.L."/>
            <person name="Theobald S."/>
            <person name="Kuo A."/>
            <person name="Bowyer P."/>
            <person name="Matsuda Y."/>
            <person name="Mondo S."/>
            <person name="Lyhne E.K."/>
            <person name="Kogle M.E."/>
            <person name="Clum A."/>
            <person name="Lipzen A."/>
            <person name="Salamov A."/>
            <person name="Ngan C.Y."/>
            <person name="Daum C."/>
            <person name="Chiniquy J."/>
            <person name="Barry K."/>
            <person name="LaButti K."/>
            <person name="Haridas S."/>
            <person name="Simmons B.A."/>
            <person name="Magnuson J.K."/>
            <person name="Mortensen U.H."/>
            <person name="Larsen T.O."/>
            <person name="Grigoriev I.V."/>
            <person name="Baker S.E."/>
            <person name="Andersen M.R."/>
        </authorList>
    </citation>
    <scope>NUCLEOTIDE SEQUENCE [LARGE SCALE GENOMIC DNA]</scope>
    <source>
        <strain evidence="8 9">IBT 24754</strain>
    </source>
</reference>
<dbReference type="GeneID" id="63815238"/>
<proteinExistence type="predicted"/>
<dbReference type="GO" id="GO:0042148">
    <property type="term" value="P:DNA strand invasion"/>
    <property type="evidence" value="ECO:0007669"/>
    <property type="project" value="TreeGrafter"/>
</dbReference>
<evidence type="ECO:0000259" key="6">
    <source>
        <dbReference type="Pfam" id="PF07524"/>
    </source>
</evidence>
<dbReference type="InterPro" id="IPR006565">
    <property type="entry name" value="BTP"/>
</dbReference>
<feature type="region of interest" description="Disordered" evidence="5">
    <location>
        <begin position="1"/>
        <end position="25"/>
    </location>
</feature>
<evidence type="ECO:0000256" key="5">
    <source>
        <dbReference type="SAM" id="MobiDB-lite"/>
    </source>
</evidence>
<feature type="region of interest" description="Disordered" evidence="5">
    <location>
        <begin position="318"/>
        <end position="339"/>
    </location>
</feature>
<dbReference type="Proteomes" id="UP000244073">
    <property type="component" value="Unassembled WGS sequence"/>
</dbReference>
<dbReference type="GO" id="GO:0000724">
    <property type="term" value="P:double-strand break repair via homologous recombination"/>
    <property type="evidence" value="ECO:0007669"/>
    <property type="project" value="InterPro"/>
</dbReference>
<dbReference type="InterPro" id="IPR019473">
    <property type="entry name" value="TFIID_su8_C"/>
</dbReference>
<evidence type="ECO:0000259" key="7">
    <source>
        <dbReference type="Pfam" id="PF10406"/>
    </source>
</evidence>
<organism evidence="8 9">
    <name type="scientific">Aspergillus ochraceoroseus IBT 24754</name>
    <dbReference type="NCBI Taxonomy" id="1392256"/>
    <lineage>
        <taxon>Eukaryota</taxon>
        <taxon>Fungi</taxon>
        <taxon>Dikarya</taxon>
        <taxon>Ascomycota</taxon>
        <taxon>Pezizomycotina</taxon>
        <taxon>Eurotiomycetes</taxon>
        <taxon>Eurotiomycetidae</taxon>
        <taxon>Eurotiales</taxon>
        <taxon>Aspergillaceae</taxon>
        <taxon>Aspergillus</taxon>
        <taxon>Aspergillus subgen. Nidulantes</taxon>
    </lineage>
</organism>
<protein>
    <submittedName>
        <fullName evidence="8">Uncharacterized protein</fullName>
    </submittedName>
</protein>
<dbReference type="CDD" id="cd19490">
    <property type="entry name" value="XRCC2"/>
    <property type="match status" value="1"/>
</dbReference>
<dbReference type="InterPro" id="IPR009072">
    <property type="entry name" value="Histone-fold"/>
</dbReference>
<evidence type="ECO:0000313" key="9">
    <source>
        <dbReference type="Proteomes" id="UP000244073"/>
    </source>
</evidence>
<evidence type="ECO:0000256" key="2">
    <source>
        <dbReference type="ARBA" id="ARBA00023015"/>
    </source>
</evidence>
<gene>
    <name evidence="8" type="ORF">P175DRAFT_0508514</name>
</gene>
<dbReference type="OrthoDB" id="2193813at2759"/>
<dbReference type="VEuPathDB" id="FungiDB:P175DRAFT_0508514"/>
<name>A0A2T5LZ41_9EURO</name>
<evidence type="ECO:0000256" key="4">
    <source>
        <dbReference type="ARBA" id="ARBA00023242"/>
    </source>
</evidence>
<evidence type="ECO:0000313" key="8">
    <source>
        <dbReference type="EMBL" id="PTU21555.1"/>
    </source>
</evidence>
<dbReference type="Gene3D" id="1.10.20.10">
    <property type="entry name" value="Histone, subunit A"/>
    <property type="match status" value="1"/>
</dbReference>